<keyword evidence="1" id="KW-0812">Transmembrane</keyword>
<feature type="transmembrane region" description="Helical" evidence="1">
    <location>
        <begin position="6"/>
        <end position="25"/>
    </location>
</feature>
<proteinExistence type="predicted"/>
<keyword evidence="1" id="KW-1133">Transmembrane helix</keyword>
<keyword evidence="3" id="KW-1185">Reference proteome</keyword>
<sequence>MEVTLFLVICLAAAIWMGMLAILAFT</sequence>
<evidence type="ECO:0000313" key="2">
    <source>
        <dbReference type="EMBL" id="ATN92943.1"/>
    </source>
</evidence>
<dbReference type="EMBL" id="MF893341">
    <property type="protein sequence ID" value="ATN92943.1"/>
    <property type="molecule type" value="Genomic_DNA"/>
</dbReference>
<dbReference type="Proteomes" id="UP000258840">
    <property type="component" value="Segment"/>
</dbReference>
<reference evidence="2 3" key="1">
    <citation type="journal article" date="2018" name="Arch. Virol.">
        <title>Genomic characterization of the novel Ralstonia phage RPSC1.</title>
        <authorList>
            <person name="Liao M."/>
        </authorList>
    </citation>
    <scope>NUCLEOTIDE SEQUENCE [LARGE SCALE GENOMIC DNA]</scope>
</reference>
<name>A0A2Z2U7W1_9CAUD</name>
<protein>
    <submittedName>
        <fullName evidence="2">Uncharacterized protein</fullName>
    </submittedName>
</protein>
<evidence type="ECO:0000313" key="3">
    <source>
        <dbReference type="Proteomes" id="UP000258840"/>
    </source>
</evidence>
<accession>A0A2Z2U7W1</accession>
<evidence type="ECO:0000256" key="1">
    <source>
        <dbReference type="SAM" id="Phobius"/>
    </source>
</evidence>
<gene>
    <name evidence="2" type="ORF">RPSC1_12</name>
</gene>
<organism evidence="2 3">
    <name type="scientific">Ralstonia phage RPSC1</name>
    <dbReference type="NCBI Taxonomy" id="2041351"/>
    <lineage>
        <taxon>Viruses</taxon>
        <taxon>Duplodnaviria</taxon>
        <taxon>Heunggongvirae</taxon>
        <taxon>Uroviricota</taxon>
        <taxon>Caudoviricetes</taxon>
        <taxon>Autographivirales</taxon>
        <taxon>Autotranscriptaviridae</taxon>
        <taxon>Stompelvirus</taxon>
        <taxon>Stompelvirus RPSC1</taxon>
    </lineage>
</organism>
<keyword evidence="1" id="KW-0472">Membrane</keyword>